<organism evidence="1 2">
    <name type="scientific">Paenibacillus chitinolyticus</name>
    <dbReference type="NCBI Taxonomy" id="79263"/>
    <lineage>
        <taxon>Bacteria</taxon>
        <taxon>Bacillati</taxon>
        <taxon>Bacillota</taxon>
        <taxon>Bacilli</taxon>
        <taxon>Bacillales</taxon>
        <taxon>Paenibacillaceae</taxon>
        <taxon>Paenibacillus</taxon>
    </lineage>
</organism>
<sequence>MGRQYVFEDVLTFTGYGRGRSSAVMHFSGSTGAEYNMFLTDTEDLIKAKDIIDGRVKAHWTFCKRGSNYGIRLADIELGK</sequence>
<dbReference type="RefSeq" id="WP_241688658.1">
    <property type="nucleotide sequence ID" value="NZ_CP026520.1"/>
</dbReference>
<dbReference type="Proteomes" id="UP001527202">
    <property type="component" value="Unassembled WGS sequence"/>
</dbReference>
<dbReference type="EMBL" id="JAMDMJ010000055">
    <property type="protein sequence ID" value="MCY9599826.1"/>
    <property type="molecule type" value="Genomic_DNA"/>
</dbReference>
<dbReference type="GeneID" id="95379106"/>
<accession>A0ABT4FPN3</accession>
<gene>
    <name evidence="1" type="ORF">M5X16_29175</name>
</gene>
<comment type="caution">
    <text evidence="1">The sequence shown here is derived from an EMBL/GenBank/DDBJ whole genome shotgun (WGS) entry which is preliminary data.</text>
</comment>
<protein>
    <submittedName>
        <fullName evidence="1">Uncharacterized protein</fullName>
    </submittedName>
</protein>
<evidence type="ECO:0000313" key="1">
    <source>
        <dbReference type="EMBL" id="MCY9599826.1"/>
    </source>
</evidence>
<evidence type="ECO:0000313" key="2">
    <source>
        <dbReference type="Proteomes" id="UP001527202"/>
    </source>
</evidence>
<reference evidence="1 2" key="1">
    <citation type="submission" date="2022-05" db="EMBL/GenBank/DDBJ databases">
        <title>Genome Sequencing of Bee-Associated Microbes.</title>
        <authorList>
            <person name="Dunlap C."/>
        </authorList>
    </citation>
    <scope>NUCLEOTIDE SEQUENCE [LARGE SCALE GENOMIC DNA]</scope>
    <source>
        <strain evidence="1 2">NRRL B-23120</strain>
    </source>
</reference>
<name>A0ABT4FPN3_9BACL</name>
<proteinExistence type="predicted"/>
<keyword evidence="2" id="KW-1185">Reference proteome</keyword>